<evidence type="ECO:0000256" key="4">
    <source>
        <dbReference type="ARBA" id="ARBA00023136"/>
    </source>
</evidence>
<feature type="compositionally biased region" description="Low complexity" evidence="5">
    <location>
        <begin position="165"/>
        <end position="203"/>
    </location>
</feature>
<feature type="compositionally biased region" description="Low complexity" evidence="5">
    <location>
        <begin position="265"/>
        <end position="303"/>
    </location>
</feature>
<organism evidence="7 8">
    <name type="scientific">Emiliania huxleyi (strain CCMP1516)</name>
    <dbReference type="NCBI Taxonomy" id="280463"/>
    <lineage>
        <taxon>Eukaryota</taxon>
        <taxon>Haptista</taxon>
        <taxon>Haptophyta</taxon>
        <taxon>Prymnesiophyceae</taxon>
        <taxon>Isochrysidales</taxon>
        <taxon>Noelaerhabdaceae</taxon>
        <taxon>Emiliania</taxon>
    </lineage>
</organism>
<evidence type="ECO:0000256" key="5">
    <source>
        <dbReference type="SAM" id="MobiDB-lite"/>
    </source>
</evidence>
<feature type="domain" description="Sodium/calcium exchanger membrane region" evidence="6">
    <location>
        <begin position="408"/>
        <end position="459"/>
    </location>
</feature>
<dbReference type="RefSeq" id="XP_005776512.1">
    <property type="nucleotide sequence ID" value="XM_005776455.1"/>
</dbReference>
<feature type="compositionally biased region" description="Basic residues" evidence="5">
    <location>
        <begin position="40"/>
        <end position="58"/>
    </location>
</feature>
<reference evidence="8" key="1">
    <citation type="journal article" date="2013" name="Nature">
        <title>Pan genome of the phytoplankton Emiliania underpins its global distribution.</title>
        <authorList>
            <person name="Read B.A."/>
            <person name="Kegel J."/>
            <person name="Klute M.J."/>
            <person name="Kuo A."/>
            <person name="Lefebvre S.C."/>
            <person name="Maumus F."/>
            <person name="Mayer C."/>
            <person name="Miller J."/>
            <person name="Monier A."/>
            <person name="Salamov A."/>
            <person name="Young J."/>
            <person name="Aguilar M."/>
            <person name="Claverie J.M."/>
            <person name="Frickenhaus S."/>
            <person name="Gonzalez K."/>
            <person name="Herman E.K."/>
            <person name="Lin Y.C."/>
            <person name="Napier J."/>
            <person name="Ogata H."/>
            <person name="Sarno A.F."/>
            <person name="Shmutz J."/>
            <person name="Schroeder D."/>
            <person name="de Vargas C."/>
            <person name="Verret F."/>
            <person name="von Dassow P."/>
            <person name="Valentin K."/>
            <person name="Van de Peer Y."/>
            <person name="Wheeler G."/>
            <person name="Dacks J.B."/>
            <person name="Delwiche C.F."/>
            <person name="Dyhrman S.T."/>
            <person name="Glockner G."/>
            <person name="John U."/>
            <person name="Richards T."/>
            <person name="Worden A.Z."/>
            <person name="Zhang X."/>
            <person name="Grigoriev I.V."/>
            <person name="Allen A.E."/>
            <person name="Bidle K."/>
            <person name="Borodovsky M."/>
            <person name="Bowler C."/>
            <person name="Brownlee C."/>
            <person name="Cock J.M."/>
            <person name="Elias M."/>
            <person name="Gladyshev V.N."/>
            <person name="Groth M."/>
            <person name="Guda C."/>
            <person name="Hadaegh A."/>
            <person name="Iglesias-Rodriguez M.D."/>
            <person name="Jenkins J."/>
            <person name="Jones B.M."/>
            <person name="Lawson T."/>
            <person name="Leese F."/>
            <person name="Lindquist E."/>
            <person name="Lobanov A."/>
            <person name="Lomsadze A."/>
            <person name="Malik S.B."/>
            <person name="Marsh M.E."/>
            <person name="Mackinder L."/>
            <person name="Mock T."/>
            <person name="Mueller-Roeber B."/>
            <person name="Pagarete A."/>
            <person name="Parker M."/>
            <person name="Probert I."/>
            <person name="Quesneville H."/>
            <person name="Raines C."/>
            <person name="Rensing S.A."/>
            <person name="Riano-Pachon D.M."/>
            <person name="Richier S."/>
            <person name="Rokitta S."/>
            <person name="Shiraiwa Y."/>
            <person name="Soanes D.M."/>
            <person name="van der Giezen M."/>
            <person name="Wahlund T.M."/>
            <person name="Williams B."/>
            <person name="Wilson W."/>
            <person name="Wolfe G."/>
            <person name="Wurch L.L."/>
        </authorList>
    </citation>
    <scope>NUCLEOTIDE SEQUENCE</scope>
</reference>
<dbReference type="PaxDb" id="2903-EOD24083"/>
<dbReference type="Pfam" id="PF01699">
    <property type="entry name" value="Na_Ca_ex"/>
    <property type="match status" value="1"/>
</dbReference>
<feature type="region of interest" description="Disordered" evidence="5">
    <location>
        <begin position="1"/>
        <end position="23"/>
    </location>
</feature>
<evidence type="ECO:0000256" key="3">
    <source>
        <dbReference type="ARBA" id="ARBA00022989"/>
    </source>
</evidence>
<feature type="compositionally biased region" description="Basic residues" evidence="5">
    <location>
        <begin position="239"/>
        <end position="258"/>
    </location>
</feature>
<dbReference type="Proteomes" id="UP000013827">
    <property type="component" value="Unassembled WGS sequence"/>
</dbReference>
<dbReference type="HOGENOM" id="CLU_535806_0_0_1"/>
<feature type="region of interest" description="Disordered" evidence="5">
    <location>
        <begin position="239"/>
        <end position="321"/>
    </location>
</feature>
<feature type="region of interest" description="Disordered" evidence="5">
    <location>
        <begin position="40"/>
        <end position="121"/>
    </location>
</feature>
<feature type="compositionally biased region" description="Low complexity" evidence="5">
    <location>
        <begin position="65"/>
        <end position="103"/>
    </location>
</feature>
<accession>A0A0D3JKP8</accession>
<feature type="region of interest" description="Disordered" evidence="5">
    <location>
        <begin position="139"/>
        <end position="221"/>
    </location>
</feature>
<feature type="compositionally biased region" description="Basic residues" evidence="5">
    <location>
        <begin position="104"/>
        <end position="121"/>
    </location>
</feature>
<dbReference type="KEGG" id="ehx:EMIHUDRAFT_450681"/>
<feature type="compositionally biased region" description="Basic residues" evidence="5">
    <location>
        <begin position="139"/>
        <end position="158"/>
    </location>
</feature>
<keyword evidence="4" id="KW-0472">Membrane</keyword>
<dbReference type="EnsemblProtists" id="EOD24083">
    <property type="protein sequence ID" value="EOD24083"/>
    <property type="gene ID" value="EMIHUDRAFT_450681"/>
</dbReference>
<dbReference type="GO" id="GO:0055085">
    <property type="term" value="P:transmembrane transport"/>
    <property type="evidence" value="ECO:0007669"/>
    <property type="project" value="InterPro"/>
</dbReference>
<feature type="compositionally biased region" description="Basic residues" evidence="5">
    <location>
        <begin position="304"/>
        <end position="321"/>
    </location>
</feature>
<feature type="compositionally biased region" description="Basic residues" evidence="5">
    <location>
        <begin position="204"/>
        <end position="221"/>
    </location>
</feature>
<dbReference type="GO" id="GO:0016020">
    <property type="term" value="C:membrane"/>
    <property type="evidence" value="ECO:0007669"/>
    <property type="project" value="UniProtKB-SubCell"/>
</dbReference>
<feature type="compositionally biased region" description="Basic residues" evidence="5">
    <location>
        <begin position="1"/>
        <end position="10"/>
    </location>
</feature>
<comment type="subcellular location">
    <subcellularLocation>
        <location evidence="1">Membrane</location>
        <topology evidence="1">Multi-pass membrane protein</topology>
    </subcellularLocation>
</comment>
<keyword evidence="3" id="KW-1133">Transmembrane helix</keyword>
<keyword evidence="8" id="KW-1185">Reference proteome</keyword>
<protein>
    <recommendedName>
        <fullName evidence="6">Sodium/calcium exchanger membrane region domain-containing protein</fullName>
    </recommendedName>
</protein>
<evidence type="ECO:0000256" key="2">
    <source>
        <dbReference type="ARBA" id="ARBA00022692"/>
    </source>
</evidence>
<evidence type="ECO:0000313" key="8">
    <source>
        <dbReference type="Proteomes" id="UP000013827"/>
    </source>
</evidence>
<name>A0A0D3JKP8_EMIH1</name>
<reference evidence="7" key="2">
    <citation type="submission" date="2024-10" db="UniProtKB">
        <authorList>
            <consortium name="EnsemblProtists"/>
        </authorList>
    </citation>
    <scope>IDENTIFICATION</scope>
</reference>
<evidence type="ECO:0000259" key="6">
    <source>
        <dbReference type="Pfam" id="PF01699"/>
    </source>
</evidence>
<proteinExistence type="predicted"/>
<dbReference type="GeneID" id="17269654"/>
<keyword evidence="2" id="KW-0812">Transmembrane</keyword>
<sequence>MPEGRRRRNPHGGQHPGHRDGHHRALLRHLRPRLALLHRRRAQGRGRHGHRHRKRARRPTPSPSPSTRCCATSPSASSPSSSSSSSSSSLSTRRSSGTSSRLPRPVHARRLHPQHPGHRDVHHRALLRHLRPRLALLHRRRAQGRGRHGHRHRKRARRPTPSPSPSTRCCATSPSASSPSSSSSSSSSSLSTRRSSGTSSRLPRPVHARRLHPQHPGHRDVHHRALLRHLRPRLALLHRRRAQGRGRHGHRHRKRARRPTPSPSPSSRCCATSPSASSPSSSSSSSSSSLSTRRSSGTSSRLPRPVHARRLHPQHPGHRDVHHRALLRHLRPRLALSSIVVARKGEGDMAIAIANVLGVQHPRHHQVPGAVRLLLLHPLRHPPLLPPPLRSRPEDRPARVPGCRVQSTRVGCILNIPGIVMGTIVFSSGTSVPDSLSSMVVARKGEGDMAIAIANVLGVQHPRHHQVPGAVRLLLLHPLRHLPLLPPPLRSRPEDRTVLFQTKSLLLVV</sequence>
<evidence type="ECO:0000313" key="7">
    <source>
        <dbReference type="EnsemblProtists" id="EOD24083"/>
    </source>
</evidence>
<dbReference type="Gene3D" id="1.20.1420.30">
    <property type="entry name" value="NCX, central ion-binding region"/>
    <property type="match status" value="1"/>
</dbReference>
<dbReference type="AlphaFoldDB" id="A0A0D3JKP8"/>
<dbReference type="InterPro" id="IPR004837">
    <property type="entry name" value="NaCa_Exmemb"/>
</dbReference>
<dbReference type="InterPro" id="IPR044880">
    <property type="entry name" value="NCX_ion-bd_dom_sf"/>
</dbReference>
<evidence type="ECO:0000256" key="1">
    <source>
        <dbReference type="ARBA" id="ARBA00004141"/>
    </source>
</evidence>